<gene>
    <name evidence="2" type="ORF">MC7420_7849</name>
</gene>
<protein>
    <submittedName>
        <fullName evidence="2">Uncharacterized protein</fullName>
    </submittedName>
</protein>
<name>B4VIE5_9CYAN</name>
<dbReference type="Proteomes" id="UP000003835">
    <property type="component" value="Unassembled WGS sequence"/>
</dbReference>
<feature type="compositionally biased region" description="Polar residues" evidence="1">
    <location>
        <begin position="43"/>
        <end position="56"/>
    </location>
</feature>
<keyword evidence="3" id="KW-1185">Reference proteome</keyword>
<feature type="compositionally biased region" description="Basic and acidic residues" evidence="1">
    <location>
        <begin position="33"/>
        <end position="42"/>
    </location>
</feature>
<accession>B4VIE5</accession>
<evidence type="ECO:0000256" key="1">
    <source>
        <dbReference type="SAM" id="MobiDB-lite"/>
    </source>
</evidence>
<proteinExistence type="predicted"/>
<dbReference type="STRING" id="118168.MC7420_7849"/>
<feature type="region of interest" description="Disordered" evidence="1">
    <location>
        <begin position="1"/>
        <end position="56"/>
    </location>
</feature>
<evidence type="ECO:0000313" key="3">
    <source>
        <dbReference type="Proteomes" id="UP000003835"/>
    </source>
</evidence>
<dbReference type="RefSeq" id="WP_006098547.1">
    <property type="nucleotide sequence ID" value="NZ_DS989842.1"/>
</dbReference>
<dbReference type="HOGENOM" id="CLU_1802819_0_0_3"/>
<reference evidence="2 3" key="1">
    <citation type="submission" date="2008-07" db="EMBL/GenBank/DDBJ databases">
        <authorList>
            <person name="Tandeau de Marsac N."/>
            <person name="Ferriera S."/>
            <person name="Johnson J."/>
            <person name="Kravitz S."/>
            <person name="Beeson K."/>
            <person name="Sutton G."/>
            <person name="Rogers Y.-H."/>
            <person name="Friedman R."/>
            <person name="Frazier M."/>
            <person name="Venter J.C."/>
        </authorList>
    </citation>
    <scope>NUCLEOTIDE SEQUENCE [LARGE SCALE GENOMIC DNA]</scope>
    <source>
        <strain evidence="2 3">PCC 7420</strain>
    </source>
</reference>
<dbReference type="AlphaFoldDB" id="B4VIE5"/>
<evidence type="ECO:0000313" key="2">
    <source>
        <dbReference type="EMBL" id="EDX78111.1"/>
    </source>
</evidence>
<organism evidence="2 3">
    <name type="scientific">Coleofasciculus chthonoplastes PCC 7420</name>
    <dbReference type="NCBI Taxonomy" id="118168"/>
    <lineage>
        <taxon>Bacteria</taxon>
        <taxon>Bacillati</taxon>
        <taxon>Cyanobacteriota</taxon>
        <taxon>Cyanophyceae</taxon>
        <taxon>Coleofasciculales</taxon>
        <taxon>Coleofasciculaceae</taxon>
        <taxon>Coleofasciculus</taxon>
    </lineage>
</organism>
<sequence>MNDQSKASNLDTDKFPQFAVNRGADPFNVTNHEGSENPDNHELSQVTTTPKGQRLTTHARESLLRHGFSQPFDLVDDIIENYTRKTTQKDGATVYIQRTRSRRRLYNIVIVGDAGIVTGLRNIRPQELERLGLRYGFNPNPAN</sequence>
<feature type="compositionally biased region" description="Polar residues" evidence="1">
    <location>
        <begin position="1"/>
        <end position="10"/>
    </location>
</feature>
<dbReference type="EMBL" id="DS989842">
    <property type="protein sequence ID" value="EDX78111.1"/>
    <property type="molecule type" value="Genomic_DNA"/>
</dbReference>